<dbReference type="PANTHER" id="PTHR33908:SF11">
    <property type="entry name" value="MEMBRANE PROTEIN"/>
    <property type="match status" value="1"/>
</dbReference>
<keyword evidence="6 8" id="KW-1133">Transmembrane helix</keyword>
<dbReference type="InterPro" id="IPR013222">
    <property type="entry name" value="Glyco_hyd_98_carb-bd"/>
</dbReference>
<protein>
    <submittedName>
        <fullName evidence="10">NPCBM/NEW2 domain-containing protein</fullName>
    </submittedName>
</protein>
<feature type="transmembrane region" description="Helical" evidence="8">
    <location>
        <begin position="260"/>
        <end position="280"/>
    </location>
</feature>
<evidence type="ECO:0000256" key="7">
    <source>
        <dbReference type="ARBA" id="ARBA00023136"/>
    </source>
</evidence>
<comment type="subcellular location">
    <subcellularLocation>
        <location evidence="1">Cell membrane</location>
        <topology evidence="1">Multi-pass membrane protein</topology>
    </subcellularLocation>
</comment>
<feature type="transmembrane region" description="Helical" evidence="8">
    <location>
        <begin position="84"/>
        <end position="101"/>
    </location>
</feature>
<feature type="transmembrane region" description="Helical" evidence="8">
    <location>
        <begin position="287"/>
        <end position="305"/>
    </location>
</feature>
<evidence type="ECO:0000256" key="6">
    <source>
        <dbReference type="ARBA" id="ARBA00022989"/>
    </source>
</evidence>
<name>A0ABX5LNZ7_9BACT</name>
<keyword evidence="5 8" id="KW-0812">Transmembrane</keyword>
<evidence type="ECO:0000256" key="4">
    <source>
        <dbReference type="ARBA" id="ARBA00022679"/>
    </source>
</evidence>
<dbReference type="InterPro" id="IPR038637">
    <property type="entry name" value="NPCBM_sf"/>
</dbReference>
<dbReference type="Gene3D" id="2.60.120.1060">
    <property type="entry name" value="NPCBM/NEW2 domain"/>
    <property type="match status" value="1"/>
</dbReference>
<dbReference type="SMART" id="SM00776">
    <property type="entry name" value="NPCBM"/>
    <property type="match status" value="1"/>
</dbReference>
<organism evidence="10 11">
    <name type="scientific">Hallerella porci</name>
    <dbReference type="NCBI Taxonomy" id="1945871"/>
    <lineage>
        <taxon>Bacteria</taxon>
        <taxon>Pseudomonadati</taxon>
        <taxon>Fibrobacterota</taxon>
        <taxon>Fibrobacteria</taxon>
        <taxon>Fibrobacterales</taxon>
        <taxon>Fibrobacteraceae</taxon>
        <taxon>Hallerella</taxon>
    </lineage>
</organism>
<keyword evidence="4" id="KW-0808">Transferase</keyword>
<feature type="domain" description="Glycosyl hydrolase family 98 putative carbohydrate-binding module" evidence="9">
    <location>
        <begin position="687"/>
        <end position="824"/>
    </location>
</feature>
<evidence type="ECO:0000313" key="10">
    <source>
        <dbReference type="EMBL" id="PWL04136.1"/>
    </source>
</evidence>
<sequence length="827" mass="93584">MNDKISFSISLKDARIIFLTLLVLVGAFLIFNNLSVPFARTWDIRYGYYASLITFIVFIVGLIVNAKEIVLRTRAHLPSSKSLLALFCLLGFFTVFSWNHIENSHRVLSDETSWESMGLQMYFDHTGGICNEGIWKDGVLDCHTEVNNFKGKTLGFVYSLVFHFAEPNRDTALLVNYPFYLLSLIAFFLALSIWFKSDWRALAATVFLGGMPIYLMQSRSASTEVLYICIFSLLLAWYALVPPKEVKWKHFLLTVPLLGFFSGTRQETVFAFIPFGLYYVRYFRGEFYRLPLFVLSVIAVSWPAVNTMAAYRGFDFQGGTHAAHSFSNFWFNLKTDIQHMLSLESDLSHGGIMNDPFYTTFTILLLLATAWLLYRMIFKKRYRRGFILGILFCLQIFVILFNVSGTFEIDINQRYVLVALPMFALIMALGLSDCLETCGLNFKKSSSVAAAVAIFLSVGLAIWHTSSFDANMLYYKNKLLGEENYLNSYLKTFPKNSIYIYARPWQMLASGYSSFSERTFMGWTADEFAKYQNETNGNIYLVRGQDGYGQVNRESRVVGFKTTDQITSILDGYKVEKILAENRLFGYPLTLHKIVSKHGLSLYAQGISVSDMQIENAAGSFALTKNFPESVAYRIWLGDSVASEGTLDSTVSTVSLANVSSGLSRYRFDFYVPDDTVRITRDVFVEAPGVKLLSSIPIVSYTQDWGEPQTNESVEHHTMQLNGETYRFGIGSHATSKMSFNLPEAYETFHAVVGLDDESACGDGAEFIVIADGKKVWQSKRLYVGESYPVQVKIAGARQFELQIDQGGDRNCDHGDWANAWFSSEVK</sequence>
<evidence type="ECO:0000259" key="9">
    <source>
        <dbReference type="SMART" id="SM00776"/>
    </source>
</evidence>
<dbReference type="EMBL" id="QGHD01000001">
    <property type="protein sequence ID" value="PWL04136.1"/>
    <property type="molecule type" value="Genomic_DNA"/>
</dbReference>
<dbReference type="RefSeq" id="WP_106197503.1">
    <property type="nucleotide sequence ID" value="NZ_JAXEIU010000053.1"/>
</dbReference>
<evidence type="ECO:0000256" key="8">
    <source>
        <dbReference type="SAM" id="Phobius"/>
    </source>
</evidence>
<feature type="transmembrane region" description="Helical" evidence="8">
    <location>
        <begin position="357"/>
        <end position="374"/>
    </location>
</feature>
<dbReference type="PANTHER" id="PTHR33908">
    <property type="entry name" value="MANNOSYLTRANSFERASE YKCB-RELATED"/>
    <property type="match status" value="1"/>
</dbReference>
<comment type="caution">
    <text evidence="10">The sequence shown here is derived from an EMBL/GenBank/DDBJ whole genome shotgun (WGS) entry which is preliminary data.</text>
</comment>
<keyword evidence="2" id="KW-1003">Cell membrane</keyword>
<keyword evidence="3" id="KW-0328">Glycosyltransferase</keyword>
<dbReference type="SUPFAM" id="SSF49785">
    <property type="entry name" value="Galactose-binding domain-like"/>
    <property type="match status" value="1"/>
</dbReference>
<gene>
    <name evidence="10" type="ORF">B0H50_101148</name>
</gene>
<keyword evidence="11" id="KW-1185">Reference proteome</keyword>
<feature type="transmembrane region" description="Helical" evidence="8">
    <location>
        <begin position="16"/>
        <end position="34"/>
    </location>
</feature>
<feature type="transmembrane region" description="Helical" evidence="8">
    <location>
        <begin position="221"/>
        <end position="240"/>
    </location>
</feature>
<feature type="transmembrane region" description="Helical" evidence="8">
    <location>
        <begin position="177"/>
        <end position="195"/>
    </location>
</feature>
<evidence type="ECO:0000256" key="1">
    <source>
        <dbReference type="ARBA" id="ARBA00004651"/>
    </source>
</evidence>
<evidence type="ECO:0000256" key="2">
    <source>
        <dbReference type="ARBA" id="ARBA00022475"/>
    </source>
</evidence>
<dbReference type="Proteomes" id="UP000245523">
    <property type="component" value="Unassembled WGS sequence"/>
</dbReference>
<dbReference type="InterPro" id="IPR050297">
    <property type="entry name" value="LipidA_mod_glycosyltrf_83"/>
</dbReference>
<dbReference type="Pfam" id="PF08305">
    <property type="entry name" value="NPCBM"/>
    <property type="match status" value="1"/>
</dbReference>
<feature type="transmembrane region" description="Helical" evidence="8">
    <location>
        <begin position="415"/>
        <end position="435"/>
    </location>
</feature>
<evidence type="ECO:0000313" key="11">
    <source>
        <dbReference type="Proteomes" id="UP000245523"/>
    </source>
</evidence>
<reference evidence="10 11" key="1">
    <citation type="submission" date="2018-05" db="EMBL/GenBank/DDBJ databases">
        <title>Animal gut microbial communities from fecal samples from Wisconsin, USA.</title>
        <authorList>
            <person name="Neumann A."/>
        </authorList>
    </citation>
    <scope>NUCLEOTIDE SEQUENCE [LARGE SCALE GENOMIC DNA]</scope>
    <source>
        <strain evidence="10 11">UWS4</strain>
    </source>
</reference>
<dbReference type="InterPro" id="IPR008979">
    <property type="entry name" value="Galactose-bd-like_sf"/>
</dbReference>
<feature type="transmembrane region" description="Helical" evidence="8">
    <location>
        <begin position="46"/>
        <end position="64"/>
    </location>
</feature>
<feature type="transmembrane region" description="Helical" evidence="8">
    <location>
        <begin position="386"/>
        <end position="403"/>
    </location>
</feature>
<proteinExistence type="predicted"/>
<accession>A0ABX5LNZ7</accession>
<evidence type="ECO:0000256" key="3">
    <source>
        <dbReference type="ARBA" id="ARBA00022676"/>
    </source>
</evidence>
<evidence type="ECO:0000256" key="5">
    <source>
        <dbReference type="ARBA" id="ARBA00022692"/>
    </source>
</evidence>
<feature type="transmembrane region" description="Helical" evidence="8">
    <location>
        <begin position="447"/>
        <end position="466"/>
    </location>
</feature>
<keyword evidence="7 8" id="KW-0472">Membrane</keyword>